<accession>A0A9R1W6N7</accession>
<dbReference type="Proteomes" id="UP000235145">
    <property type="component" value="Unassembled WGS sequence"/>
</dbReference>
<dbReference type="AlphaFoldDB" id="A0A9R1W6N7"/>
<dbReference type="PANTHER" id="PTHR34378:SF1">
    <property type="entry name" value="GLUTAMATE--CYSTEINE LIGASE, CHLOROPLASTIC"/>
    <property type="match status" value="1"/>
</dbReference>
<dbReference type="Gene3D" id="3.30.590.20">
    <property type="match status" value="1"/>
</dbReference>
<dbReference type="EMBL" id="NBSK02000003">
    <property type="protein sequence ID" value="KAJ0219541.1"/>
    <property type="molecule type" value="Genomic_DNA"/>
</dbReference>
<organism evidence="5 6">
    <name type="scientific">Lactuca sativa</name>
    <name type="common">Garden lettuce</name>
    <dbReference type="NCBI Taxonomy" id="4236"/>
    <lineage>
        <taxon>Eukaryota</taxon>
        <taxon>Viridiplantae</taxon>
        <taxon>Streptophyta</taxon>
        <taxon>Embryophyta</taxon>
        <taxon>Tracheophyta</taxon>
        <taxon>Spermatophyta</taxon>
        <taxon>Magnoliopsida</taxon>
        <taxon>eudicotyledons</taxon>
        <taxon>Gunneridae</taxon>
        <taxon>Pentapetalae</taxon>
        <taxon>asterids</taxon>
        <taxon>campanulids</taxon>
        <taxon>Asterales</taxon>
        <taxon>Asteraceae</taxon>
        <taxon>Cichorioideae</taxon>
        <taxon>Cichorieae</taxon>
        <taxon>Lactucinae</taxon>
        <taxon>Lactuca</taxon>
    </lineage>
</organism>
<dbReference type="SUPFAM" id="SSF55931">
    <property type="entry name" value="Glutamine synthetase/guanido kinase"/>
    <property type="match status" value="1"/>
</dbReference>
<evidence type="ECO:0000256" key="4">
    <source>
        <dbReference type="ARBA" id="ARBA00022840"/>
    </source>
</evidence>
<evidence type="ECO:0000256" key="3">
    <source>
        <dbReference type="ARBA" id="ARBA00022741"/>
    </source>
</evidence>
<dbReference type="OrthoDB" id="1690894at2759"/>
<evidence type="ECO:0000256" key="1">
    <source>
        <dbReference type="ARBA" id="ARBA00012220"/>
    </source>
</evidence>
<dbReference type="InterPro" id="IPR006336">
    <property type="entry name" value="GCS2"/>
</dbReference>
<keyword evidence="4" id="KW-0067">ATP-binding</keyword>
<evidence type="ECO:0000313" key="6">
    <source>
        <dbReference type="Proteomes" id="UP000235145"/>
    </source>
</evidence>
<dbReference type="InterPro" id="IPR014746">
    <property type="entry name" value="Gln_synth/guanido_kin_cat_dom"/>
</dbReference>
<dbReference type="EC" id="6.3.2.2" evidence="1"/>
<evidence type="ECO:0000256" key="2">
    <source>
        <dbReference type="ARBA" id="ARBA00022598"/>
    </source>
</evidence>
<keyword evidence="3" id="KW-0547">Nucleotide-binding</keyword>
<proteinExistence type="predicted"/>
<dbReference type="GO" id="GO:0004357">
    <property type="term" value="F:glutamate-cysteine ligase activity"/>
    <property type="evidence" value="ECO:0007669"/>
    <property type="project" value="UniProtKB-EC"/>
</dbReference>
<protein>
    <recommendedName>
        <fullName evidence="1">glutamate--cysteine ligase</fullName>
        <ecNumber evidence="1">6.3.2.2</ecNumber>
    </recommendedName>
</protein>
<reference evidence="5 6" key="1">
    <citation type="journal article" date="2017" name="Nat. Commun.">
        <title>Genome assembly with in vitro proximity ligation data and whole-genome triplication in lettuce.</title>
        <authorList>
            <person name="Reyes-Chin-Wo S."/>
            <person name="Wang Z."/>
            <person name="Yang X."/>
            <person name="Kozik A."/>
            <person name="Arikit S."/>
            <person name="Song C."/>
            <person name="Xia L."/>
            <person name="Froenicke L."/>
            <person name="Lavelle D.O."/>
            <person name="Truco M.J."/>
            <person name="Xia R."/>
            <person name="Zhu S."/>
            <person name="Xu C."/>
            <person name="Xu H."/>
            <person name="Xu X."/>
            <person name="Cox K."/>
            <person name="Korf I."/>
            <person name="Meyers B.C."/>
            <person name="Michelmore R.W."/>
        </authorList>
    </citation>
    <scope>NUCLEOTIDE SEQUENCE [LARGE SCALE GENOMIC DNA]</scope>
    <source>
        <strain evidence="6">cv. Salinas</strain>
        <tissue evidence="5">Seedlings</tissue>
    </source>
</reference>
<name>A0A9R1W6N7_LACSA</name>
<gene>
    <name evidence="5" type="ORF">LSAT_V11C300144600</name>
</gene>
<sequence length="198" mass="22018">MRWDSSSKSSQKMHHVDAIAVKSKRGNQVVVAASPPTEDAVVATDPLTKEDLVGYLASGCKPKENWRIGAEHEKFGFELKTLMPMTYGQIADLLNAISERFDWEDIMEGDNIIGLKQGKQSISLEPGGQFELSGAPLETLHQTCAEVNSHIYQVKAIAEEMGIGFIGIGFQPKLERNDIPIMPKGRYEIMRNYLILAR</sequence>
<dbReference type="InterPro" id="IPR035434">
    <property type="entry name" value="GCL_bact_plant"/>
</dbReference>
<dbReference type="PANTHER" id="PTHR34378">
    <property type="entry name" value="GLUTAMATE--CYSTEINE LIGASE, CHLOROPLASTIC"/>
    <property type="match status" value="1"/>
</dbReference>
<evidence type="ECO:0000313" key="5">
    <source>
        <dbReference type="EMBL" id="KAJ0219541.1"/>
    </source>
</evidence>
<dbReference type="Pfam" id="PF04107">
    <property type="entry name" value="GCS2"/>
    <property type="match status" value="1"/>
</dbReference>
<keyword evidence="2" id="KW-0436">Ligase</keyword>
<dbReference type="GO" id="GO:0006750">
    <property type="term" value="P:glutathione biosynthetic process"/>
    <property type="evidence" value="ECO:0007669"/>
    <property type="project" value="InterPro"/>
</dbReference>
<comment type="caution">
    <text evidence="5">The sequence shown here is derived from an EMBL/GenBank/DDBJ whole genome shotgun (WGS) entry which is preliminary data.</text>
</comment>
<keyword evidence="6" id="KW-1185">Reference proteome</keyword>
<dbReference type="GO" id="GO:0005524">
    <property type="term" value="F:ATP binding"/>
    <property type="evidence" value="ECO:0007669"/>
    <property type="project" value="UniProtKB-KW"/>
</dbReference>